<proteinExistence type="predicted"/>
<dbReference type="PANTHER" id="PTHR22946:SF9">
    <property type="entry name" value="POLYKETIDE TRANSFERASE AF380"/>
    <property type="match status" value="1"/>
</dbReference>
<accession>A0ABU8WJ89</accession>
<sequence>MDVMDGFLHWLRTGTVACACYFMACVAVHAQPQGGVPVSFNSLDGAGASMALRGVLYKPAGDAKGAVVLVHGSGGWSDHREGHYARALSAAGYVALALDSFGPRGIGSTVEDQSRISTLQMTRDAFAARRFLIEQNVPPRRIAVAGFSKGSTVALYAADRNFLPAEKERFAAAAPFYPSSTVRSREPLPASPVFMALGEKDDYTGVKPCQALAADFAGAGGKIDVKVYPGASHAFDGNPAHTRLHRESMAENFMDCVVLLEPDGRQSYDGKTYASTDPSLLDALRKTCVKKGASLWSNPGQRDVATRDLIEFLDANLTR</sequence>
<evidence type="ECO:0000259" key="2">
    <source>
        <dbReference type="Pfam" id="PF01738"/>
    </source>
</evidence>
<dbReference type="GO" id="GO:0016787">
    <property type="term" value="F:hydrolase activity"/>
    <property type="evidence" value="ECO:0007669"/>
    <property type="project" value="UniProtKB-KW"/>
</dbReference>
<keyword evidence="1 3" id="KW-0378">Hydrolase</keyword>
<keyword evidence="4" id="KW-1185">Reference proteome</keyword>
<reference evidence="3 4" key="1">
    <citation type="submission" date="2024-03" db="EMBL/GenBank/DDBJ databases">
        <title>Novel species of the genus Variovorax.</title>
        <authorList>
            <person name="Liu Q."/>
            <person name="Xin Y.-H."/>
        </authorList>
    </citation>
    <scope>NUCLEOTIDE SEQUENCE [LARGE SCALE GENOMIC DNA]</scope>
    <source>
        <strain evidence="3 4">KACC 18900</strain>
    </source>
</reference>
<dbReference type="InterPro" id="IPR002925">
    <property type="entry name" value="Dienelactn_hydro"/>
</dbReference>
<dbReference type="PANTHER" id="PTHR22946">
    <property type="entry name" value="DIENELACTONE HYDROLASE DOMAIN-CONTAINING PROTEIN-RELATED"/>
    <property type="match status" value="1"/>
</dbReference>
<evidence type="ECO:0000313" key="4">
    <source>
        <dbReference type="Proteomes" id="UP001385892"/>
    </source>
</evidence>
<protein>
    <submittedName>
        <fullName evidence="3">Dienelactone hydrolase family protein</fullName>
    </submittedName>
</protein>
<dbReference type="RefSeq" id="WP_340342717.1">
    <property type="nucleotide sequence ID" value="NZ_JBBKZT010000005.1"/>
</dbReference>
<dbReference type="InterPro" id="IPR029058">
    <property type="entry name" value="AB_hydrolase_fold"/>
</dbReference>
<dbReference type="EMBL" id="JBBKZT010000005">
    <property type="protein sequence ID" value="MEJ8847592.1"/>
    <property type="molecule type" value="Genomic_DNA"/>
</dbReference>
<feature type="domain" description="Dienelactone hydrolase" evidence="2">
    <location>
        <begin position="53"/>
        <end position="241"/>
    </location>
</feature>
<dbReference type="Pfam" id="PF01738">
    <property type="entry name" value="DLH"/>
    <property type="match status" value="1"/>
</dbReference>
<dbReference type="Gene3D" id="3.40.50.1820">
    <property type="entry name" value="alpha/beta hydrolase"/>
    <property type="match status" value="1"/>
</dbReference>
<dbReference type="SUPFAM" id="SSF53474">
    <property type="entry name" value="alpha/beta-Hydrolases"/>
    <property type="match status" value="1"/>
</dbReference>
<gene>
    <name evidence="3" type="ORF">WKW82_13115</name>
</gene>
<evidence type="ECO:0000256" key="1">
    <source>
        <dbReference type="ARBA" id="ARBA00022801"/>
    </source>
</evidence>
<dbReference type="InterPro" id="IPR050261">
    <property type="entry name" value="FrsA_esterase"/>
</dbReference>
<dbReference type="Proteomes" id="UP001385892">
    <property type="component" value="Unassembled WGS sequence"/>
</dbReference>
<name>A0ABU8WJ89_9BURK</name>
<comment type="caution">
    <text evidence="3">The sequence shown here is derived from an EMBL/GenBank/DDBJ whole genome shotgun (WGS) entry which is preliminary data.</text>
</comment>
<organism evidence="3 4">
    <name type="scientific">Variovorax rhizosphaerae</name>
    <dbReference type="NCBI Taxonomy" id="1836200"/>
    <lineage>
        <taxon>Bacteria</taxon>
        <taxon>Pseudomonadati</taxon>
        <taxon>Pseudomonadota</taxon>
        <taxon>Betaproteobacteria</taxon>
        <taxon>Burkholderiales</taxon>
        <taxon>Comamonadaceae</taxon>
        <taxon>Variovorax</taxon>
    </lineage>
</organism>
<evidence type="ECO:0000313" key="3">
    <source>
        <dbReference type="EMBL" id="MEJ8847592.1"/>
    </source>
</evidence>